<evidence type="ECO:0000313" key="3">
    <source>
        <dbReference type="Proteomes" id="UP000649604"/>
    </source>
</evidence>
<feature type="non-terminal residue" evidence="2">
    <location>
        <position position="162"/>
    </location>
</feature>
<reference evidence="2" key="1">
    <citation type="submission" date="2019-11" db="EMBL/GenBank/DDBJ databases">
        <title>Microbial mats filling the niche in hypersaline microbial mats.</title>
        <authorList>
            <person name="Wong H.L."/>
            <person name="Macleod F.I."/>
            <person name="White R.A. III"/>
            <person name="Burns B.P."/>
        </authorList>
    </citation>
    <scope>NUCLEOTIDE SEQUENCE</scope>
    <source>
        <strain evidence="2">Rbin_158</strain>
    </source>
</reference>
<evidence type="ECO:0000256" key="1">
    <source>
        <dbReference type="SAM" id="MobiDB-lite"/>
    </source>
</evidence>
<dbReference type="EMBL" id="WJJP01000053">
    <property type="protein sequence ID" value="MBD3323306.1"/>
    <property type="molecule type" value="Genomic_DNA"/>
</dbReference>
<name>A0A9D5JTF8_9BACT</name>
<feature type="compositionally biased region" description="Pro residues" evidence="1">
    <location>
        <begin position="152"/>
        <end position="162"/>
    </location>
</feature>
<organism evidence="2 3">
    <name type="scientific">candidate division KSB3 bacterium</name>
    <dbReference type="NCBI Taxonomy" id="2044937"/>
    <lineage>
        <taxon>Bacteria</taxon>
        <taxon>candidate division KSB3</taxon>
    </lineage>
</organism>
<accession>A0A9D5JTF8</accession>
<comment type="caution">
    <text evidence="2">The sequence shown here is derived from an EMBL/GenBank/DDBJ whole genome shotgun (WGS) entry which is preliminary data.</text>
</comment>
<proteinExistence type="predicted"/>
<dbReference type="Proteomes" id="UP000649604">
    <property type="component" value="Unassembled WGS sequence"/>
</dbReference>
<evidence type="ECO:0000313" key="2">
    <source>
        <dbReference type="EMBL" id="MBD3323306.1"/>
    </source>
</evidence>
<feature type="compositionally biased region" description="Low complexity" evidence="1">
    <location>
        <begin position="118"/>
        <end position="151"/>
    </location>
</feature>
<protein>
    <submittedName>
        <fullName evidence="2">Uncharacterized protein</fullName>
    </submittedName>
</protein>
<gene>
    <name evidence="2" type="ORF">GF339_01910</name>
</gene>
<dbReference type="AlphaFoldDB" id="A0A9D5JTF8"/>
<feature type="region of interest" description="Disordered" evidence="1">
    <location>
        <begin position="39"/>
        <end position="162"/>
    </location>
</feature>
<sequence length="162" mass="16755">MHIPTILQAHPKFSSLNKLWCIGVVLIGLMFLGGCGEDQSDVSGRVSGPGANSALPIRIDATPTPTPTMTPQTAEVADQDTTPTPEFDQYTPTPAGFPNETTLIATPVSEEDNPPPEAEASPSPTPSGQSSDSLSSKPSTSSDATQETSEPTPVPTVTPSPT</sequence>